<evidence type="ECO:0000313" key="3">
    <source>
        <dbReference type="EMBL" id="PFH62729.1"/>
    </source>
</evidence>
<gene>
    <name evidence="3" type="ORF">XA68_12157</name>
</gene>
<reference evidence="3 4" key="1">
    <citation type="journal article" date="2015" name="BMC Genomics">
        <title>Gene expression during zombie ant biting behavior reflects the complexity underlying fungal parasitic behavioral manipulation.</title>
        <authorList>
            <person name="de Bekker C."/>
            <person name="Ohm R.A."/>
            <person name="Loreto R.G."/>
            <person name="Sebastian A."/>
            <person name="Albert I."/>
            <person name="Merrow M."/>
            <person name="Brachmann A."/>
            <person name="Hughes D.P."/>
        </authorList>
    </citation>
    <scope>NUCLEOTIDE SEQUENCE [LARGE SCALE GENOMIC DNA]</scope>
    <source>
        <strain evidence="3 4">SC16a</strain>
    </source>
</reference>
<evidence type="ECO:0000313" key="4">
    <source>
        <dbReference type="Proteomes" id="UP000037136"/>
    </source>
</evidence>
<feature type="region of interest" description="Disordered" evidence="2">
    <location>
        <begin position="247"/>
        <end position="295"/>
    </location>
</feature>
<evidence type="ECO:0000256" key="2">
    <source>
        <dbReference type="SAM" id="MobiDB-lite"/>
    </source>
</evidence>
<dbReference type="EMBL" id="LAZP02000019">
    <property type="protein sequence ID" value="PFH62729.1"/>
    <property type="molecule type" value="Genomic_DNA"/>
</dbReference>
<proteinExistence type="predicted"/>
<dbReference type="OrthoDB" id="3532430at2759"/>
<keyword evidence="4" id="KW-1185">Reference proteome</keyword>
<feature type="compositionally biased region" description="Low complexity" evidence="2">
    <location>
        <begin position="19"/>
        <end position="34"/>
    </location>
</feature>
<feature type="coiled-coil region" evidence="1">
    <location>
        <begin position="490"/>
        <end position="542"/>
    </location>
</feature>
<organism evidence="3 4">
    <name type="scientific">Ophiocordyceps unilateralis</name>
    <name type="common">Zombie-ant fungus</name>
    <name type="synonym">Torrubia unilateralis</name>
    <dbReference type="NCBI Taxonomy" id="268505"/>
    <lineage>
        <taxon>Eukaryota</taxon>
        <taxon>Fungi</taxon>
        <taxon>Dikarya</taxon>
        <taxon>Ascomycota</taxon>
        <taxon>Pezizomycotina</taxon>
        <taxon>Sordariomycetes</taxon>
        <taxon>Hypocreomycetidae</taxon>
        <taxon>Hypocreales</taxon>
        <taxon>Ophiocordycipitaceae</taxon>
        <taxon>Ophiocordyceps</taxon>
    </lineage>
</organism>
<feature type="coiled-coil region" evidence="1">
    <location>
        <begin position="124"/>
        <end position="194"/>
    </location>
</feature>
<evidence type="ECO:0000256" key="1">
    <source>
        <dbReference type="SAM" id="Coils"/>
    </source>
</evidence>
<reference evidence="3 4" key="2">
    <citation type="journal article" date="2017" name="Sci. Rep.">
        <title>Ant-infecting Ophiocordyceps genomes reveal a high diversity of potential behavioral manipulation genes and a possible major role for enterotoxins.</title>
        <authorList>
            <person name="de Bekker C."/>
            <person name="Ohm R.A."/>
            <person name="Evans H.C."/>
            <person name="Brachmann A."/>
            <person name="Hughes D.P."/>
        </authorList>
    </citation>
    <scope>NUCLEOTIDE SEQUENCE [LARGE SCALE GENOMIC DNA]</scope>
    <source>
        <strain evidence="3 4">SC16a</strain>
    </source>
</reference>
<feature type="region of interest" description="Disordered" evidence="2">
    <location>
        <begin position="1"/>
        <end position="56"/>
    </location>
</feature>
<dbReference type="PANTHER" id="PTHR23159:SF31">
    <property type="entry name" value="CENTROSOME-ASSOCIATED PROTEIN CEP250 ISOFORM X1"/>
    <property type="match status" value="1"/>
</dbReference>
<keyword evidence="1" id="KW-0175">Coiled coil</keyword>
<protein>
    <submittedName>
        <fullName evidence="3">Uncharacterized protein</fullName>
    </submittedName>
</protein>
<feature type="compositionally biased region" description="Polar residues" evidence="2">
    <location>
        <begin position="276"/>
        <end position="288"/>
    </location>
</feature>
<comment type="caution">
    <text evidence="3">The sequence shown here is derived from an EMBL/GenBank/DDBJ whole genome shotgun (WGS) entry which is preliminary data.</text>
</comment>
<dbReference type="AlphaFoldDB" id="A0A2A9PMZ0"/>
<dbReference type="PANTHER" id="PTHR23159">
    <property type="entry name" value="CENTROSOMAL PROTEIN 2"/>
    <property type="match status" value="1"/>
</dbReference>
<dbReference type="STRING" id="268505.A0A2A9PMZ0"/>
<sequence>MADADLPIALRKPRRIAVGAPPETTPTRGGPQTPRRAKRAVRFSDPGPSSGTSGLTPMIQRTYIAMPKRRRASTPCKTAQRRLDNLSPRKTPRADAVPALRTGETAQQCLHQTAEGRIARRIRRNNFRELLNRLEQQKKSKDKEMSQLKAEIKARDQDIYELRNATIIIDTERIWDLERQVAELKQELERRSGDVIGRECSRVYDWALGARECQNDDETTNAFTEEDGDDDYDHFGDMTVLNLAASTPSRAVRSRDPLTPPTTSPMGPATPCWRESPTQAHAAAQTSMKEAGRQQVDEELASLRLEVGRLTTTLDSYRNLGERIGRRIQASIGKGGQGAETSSLEAMEKQMENVVQILADRTATLEKLTSSIAALGFPGDDAGDMIAALASGFRSARLELEYLRPGESTLPLTCHGAEVLDVLLARLRQLAKGAVEDEAAIDEYHATEQSLRQQLDGRVAAMDGLSAEVARAKRLVEEQGIANHRLRHAIDGYVRDMAELEALVERMEDEGGAALAARDAAMVTLEQRLAVALDRAERLQKEVTAAGDVGAALALRDARVLELRAEVDRGRETVADLTADLHAERLHAKTAIQQILDVGNGFLRASGGATDVDVGGGGHGV</sequence>
<dbReference type="Proteomes" id="UP000037136">
    <property type="component" value="Unassembled WGS sequence"/>
</dbReference>
<name>A0A2A9PMZ0_OPHUN</name>
<accession>A0A2A9PMZ0</accession>